<gene>
    <name evidence="5" type="ORF">VOLCADRAFT_99056</name>
</gene>
<feature type="region of interest" description="Disordered" evidence="4">
    <location>
        <begin position="424"/>
        <end position="469"/>
    </location>
</feature>
<accession>D8UGY0</accession>
<dbReference type="InterPro" id="IPR003690">
    <property type="entry name" value="MTERF"/>
</dbReference>
<sequence>MPQVPAAGLRQPLLDAQRSPPPSPLPPPLHENVMRLEASFLALPAALAAELPNGVTSSAVAAARMDAVRHLAAAPDVRTMREVSEELAARAAPPGSSSAPAPAAGGAGDGKPPNMKARLQAPDLALLLGMSPAEAKALIASQRELGRLTRGSATQSIEMLGQLLGLFGTGSGAGAGGVGGFGGEGDVRQRQLGRLVVRQPRVLLVSAPELRERFVELQSLLSLPTSLARRVVASQPGLLTHSPDVLRSRLSGLCSVFNTDPSLVAVLATHHPGLLAVNGGELSGRAAALTEELRLTKQQAVAVFRRQPRALLLPSETMRTRLRNTARLLGLPGGGALGRVVLNAPRLLLSEEAEVERRLKELAVLLQIPADRAAVVASEHPVLLVTPGSVLEERLRTLAELAQLNMSKARALAVDKPSLLTKSSASMRRSVAEAEAAEEGEGGGEGRVPGEGFNKGSSTEVQRDHRNRR</sequence>
<evidence type="ECO:0000256" key="1">
    <source>
        <dbReference type="ARBA" id="ARBA00007692"/>
    </source>
</evidence>
<dbReference type="GO" id="GO:0003676">
    <property type="term" value="F:nucleic acid binding"/>
    <property type="evidence" value="ECO:0007669"/>
    <property type="project" value="InterPro"/>
</dbReference>
<dbReference type="KEGG" id="vcn:VOLCADRAFT_99056"/>
<dbReference type="EMBL" id="GL378402">
    <property type="protein sequence ID" value="EFJ41059.1"/>
    <property type="molecule type" value="Genomic_DNA"/>
</dbReference>
<dbReference type="OrthoDB" id="543510at2759"/>
<evidence type="ECO:0000313" key="5">
    <source>
        <dbReference type="EMBL" id="EFJ41059.1"/>
    </source>
</evidence>
<dbReference type="Pfam" id="PF02536">
    <property type="entry name" value="mTERF"/>
    <property type="match status" value="1"/>
</dbReference>
<evidence type="ECO:0000256" key="4">
    <source>
        <dbReference type="SAM" id="MobiDB-lite"/>
    </source>
</evidence>
<dbReference type="Proteomes" id="UP000001058">
    <property type="component" value="Unassembled WGS sequence"/>
</dbReference>
<dbReference type="InterPro" id="IPR038538">
    <property type="entry name" value="MTERF_sf"/>
</dbReference>
<feature type="compositionally biased region" description="Low complexity" evidence="4">
    <location>
        <begin position="89"/>
        <end position="104"/>
    </location>
</feature>
<protein>
    <submittedName>
        <fullName evidence="5">Uncharacterized protein</fullName>
    </submittedName>
</protein>
<dbReference type="GO" id="GO:0006353">
    <property type="term" value="P:DNA-templated transcription termination"/>
    <property type="evidence" value="ECO:0007669"/>
    <property type="project" value="UniProtKB-KW"/>
</dbReference>
<evidence type="ECO:0000256" key="3">
    <source>
        <dbReference type="ARBA" id="ARBA00022946"/>
    </source>
</evidence>
<feature type="compositionally biased region" description="Pro residues" evidence="4">
    <location>
        <begin position="19"/>
        <end position="29"/>
    </location>
</feature>
<dbReference type="GeneID" id="9623020"/>
<keyword evidence="2" id="KW-0805">Transcription regulation</keyword>
<feature type="region of interest" description="Disordered" evidence="4">
    <location>
        <begin position="1"/>
        <end position="30"/>
    </location>
</feature>
<dbReference type="RefSeq" id="XP_002957923.1">
    <property type="nucleotide sequence ID" value="XM_002957877.1"/>
</dbReference>
<organism evidence="6">
    <name type="scientific">Volvox carteri f. nagariensis</name>
    <dbReference type="NCBI Taxonomy" id="3068"/>
    <lineage>
        <taxon>Eukaryota</taxon>
        <taxon>Viridiplantae</taxon>
        <taxon>Chlorophyta</taxon>
        <taxon>core chlorophytes</taxon>
        <taxon>Chlorophyceae</taxon>
        <taxon>CS clade</taxon>
        <taxon>Chlamydomonadales</taxon>
        <taxon>Volvocaceae</taxon>
        <taxon>Volvox</taxon>
    </lineage>
</organism>
<dbReference type="InParanoid" id="D8UGY0"/>
<keyword evidence="2" id="KW-0806">Transcription termination</keyword>
<feature type="region of interest" description="Disordered" evidence="4">
    <location>
        <begin position="83"/>
        <end position="116"/>
    </location>
</feature>
<dbReference type="AlphaFoldDB" id="D8UGY0"/>
<dbReference type="PANTHER" id="PTHR13068:SF219">
    <property type="entry name" value="MITOCHONDRIAL TRANSCRIPTION TERMINATION FACTOR FAMILY PROTEIN"/>
    <property type="match status" value="1"/>
</dbReference>
<name>D8UGY0_VOLCA</name>
<keyword evidence="2" id="KW-0804">Transcription</keyword>
<keyword evidence="6" id="KW-1185">Reference proteome</keyword>
<comment type="similarity">
    <text evidence="1">Belongs to the mTERF family.</text>
</comment>
<evidence type="ECO:0000313" key="6">
    <source>
        <dbReference type="Proteomes" id="UP000001058"/>
    </source>
</evidence>
<reference evidence="5 6" key="1">
    <citation type="journal article" date="2010" name="Science">
        <title>Genomic analysis of organismal complexity in the multicellular green alga Volvox carteri.</title>
        <authorList>
            <person name="Prochnik S.E."/>
            <person name="Umen J."/>
            <person name="Nedelcu A.M."/>
            <person name="Hallmann A."/>
            <person name="Miller S.M."/>
            <person name="Nishii I."/>
            <person name="Ferris P."/>
            <person name="Kuo A."/>
            <person name="Mitros T."/>
            <person name="Fritz-Laylin L.K."/>
            <person name="Hellsten U."/>
            <person name="Chapman J."/>
            <person name="Simakov O."/>
            <person name="Rensing S.A."/>
            <person name="Terry A."/>
            <person name="Pangilinan J."/>
            <person name="Kapitonov V."/>
            <person name="Jurka J."/>
            <person name="Salamov A."/>
            <person name="Shapiro H."/>
            <person name="Schmutz J."/>
            <person name="Grimwood J."/>
            <person name="Lindquist E."/>
            <person name="Lucas S."/>
            <person name="Grigoriev I.V."/>
            <person name="Schmitt R."/>
            <person name="Kirk D."/>
            <person name="Rokhsar D.S."/>
        </authorList>
    </citation>
    <scope>NUCLEOTIDE SEQUENCE [LARGE SCALE GENOMIC DNA]</scope>
    <source>
        <strain evidence="6">f. Nagariensis / Eve</strain>
    </source>
</reference>
<keyword evidence="3" id="KW-0809">Transit peptide</keyword>
<evidence type="ECO:0000256" key="2">
    <source>
        <dbReference type="ARBA" id="ARBA00022472"/>
    </source>
</evidence>
<proteinExistence type="inferred from homology"/>
<dbReference type="PANTHER" id="PTHR13068">
    <property type="entry name" value="CGI-12 PROTEIN-RELATED"/>
    <property type="match status" value="1"/>
</dbReference>
<dbReference type="Gene3D" id="1.25.70.10">
    <property type="entry name" value="Transcription termination factor 3, mitochondrial"/>
    <property type="match status" value="1"/>
</dbReference>